<dbReference type="Gene3D" id="3.30.40.10">
    <property type="entry name" value="Zinc/RING finger domain, C3HC4 (zinc finger)"/>
    <property type="match status" value="1"/>
</dbReference>
<evidence type="ECO:0000256" key="2">
    <source>
        <dbReference type="ARBA" id="ARBA00022771"/>
    </source>
</evidence>
<evidence type="ECO:0000256" key="3">
    <source>
        <dbReference type="ARBA" id="ARBA00022833"/>
    </source>
</evidence>
<keyword evidence="3" id="KW-0862">Zinc</keyword>
<evidence type="ECO:0000256" key="1">
    <source>
        <dbReference type="ARBA" id="ARBA00022723"/>
    </source>
</evidence>
<dbReference type="InterPro" id="IPR013083">
    <property type="entry name" value="Znf_RING/FYVE/PHD"/>
</dbReference>
<protein>
    <recommendedName>
        <fullName evidence="6">RING-type domain-containing protein</fullName>
    </recommendedName>
</protein>
<keyword evidence="5" id="KW-1185">Reference proteome</keyword>
<keyword evidence="1" id="KW-0479">Metal-binding</keyword>
<dbReference type="InterPro" id="IPR017907">
    <property type="entry name" value="Znf_RING_CS"/>
</dbReference>
<dbReference type="PROSITE" id="PS00518">
    <property type="entry name" value="ZF_RING_1"/>
    <property type="match status" value="1"/>
</dbReference>
<dbReference type="AlphaFoldDB" id="A0AAV9CZ95"/>
<proteinExistence type="predicted"/>
<organism evidence="4 5">
    <name type="scientific">Acorus calamus</name>
    <name type="common">Sweet flag</name>
    <dbReference type="NCBI Taxonomy" id="4465"/>
    <lineage>
        <taxon>Eukaryota</taxon>
        <taxon>Viridiplantae</taxon>
        <taxon>Streptophyta</taxon>
        <taxon>Embryophyta</taxon>
        <taxon>Tracheophyta</taxon>
        <taxon>Spermatophyta</taxon>
        <taxon>Magnoliopsida</taxon>
        <taxon>Liliopsida</taxon>
        <taxon>Acoraceae</taxon>
        <taxon>Acorus</taxon>
    </lineage>
</organism>
<sequence length="70" mass="8074">MVWVVLLQCFQCFKEIKSSDDLTCEICFKTIPSKQFKSIRCSHRFCCECISRRVVSFLVEAPDSGSRGFV</sequence>
<name>A0AAV9CZ95_ACOCL</name>
<gene>
    <name evidence="4" type="ORF">QJS10_CPA16g00654</name>
</gene>
<comment type="caution">
    <text evidence="4">The sequence shown here is derived from an EMBL/GenBank/DDBJ whole genome shotgun (WGS) entry which is preliminary data.</text>
</comment>
<dbReference type="Proteomes" id="UP001180020">
    <property type="component" value="Unassembled WGS sequence"/>
</dbReference>
<dbReference type="SUPFAM" id="SSF57850">
    <property type="entry name" value="RING/U-box"/>
    <property type="match status" value="1"/>
</dbReference>
<dbReference type="EMBL" id="JAUJYO010000016">
    <property type="protein sequence ID" value="KAK1294240.1"/>
    <property type="molecule type" value="Genomic_DNA"/>
</dbReference>
<reference evidence="4" key="2">
    <citation type="submission" date="2023-06" db="EMBL/GenBank/DDBJ databases">
        <authorList>
            <person name="Ma L."/>
            <person name="Liu K.-W."/>
            <person name="Li Z."/>
            <person name="Hsiao Y.-Y."/>
            <person name="Qi Y."/>
            <person name="Fu T."/>
            <person name="Tang G."/>
            <person name="Zhang D."/>
            <person name="Sun W.-H."/>
            <person name="Liu D.-K."/>
            <person name="Li Y."/>
            <person name="Chen G.-Z."/>
            <person name="Liu X.-D."/>
            <person name="Liao X.-Y."/>
            <person name="Jiang Y.-T."/>
            <person name="Yu X."/>
            <person name="Hao Y."/>
            <person name="Huang J."/>
            <person name="Zhao X.-W."/>
            <person name="Ke S."/>
            <person name="Chen Y.-Y."/>
            <person name="Wu W.-L."/>
            <person name="Hsu J.-L."/>
            <person name="Lin Y.-F."/>
            <person name="Huang M.-D."/>
            <person name="Li C.-Y."/>
            <person name="Huang L."/>
            <person name="Wang Z.-W."/>
            <person name="Zhao X."/>
            <person name="Zhong W.-Y."/>
            <person name="Peng D.-H."/>
            <person name="Ahmad S."/>
            <person name="Lan S."/>
            <person name="Zhang J.-S."/>
            <person name="Tsai W.-C."/>
            <person name="Van De Peer Y."/>
            <person name="Liu Z.-J."/>
        </authorList>
    </citation>
    <scope>NUCLEOTIDE SEQUENCE</scope>
    <source>
        <strain evidence="4">CP</strain>
        <tissue evidence="4">Leaves</tissue>
    </source>
</reference>
<reference evidence="4" key="1">
    <citation type="journal article" date="2023" name="Nat. Commun.">
        <title>Diploid and tetraploid genomes of Acorus and the evolution of monocots.</title>
        <authorList>
            <person name="Ma L."/>
            <person name="Liu K.W."/>
            <person name="Li Z."/>
            <person name="Hsiao Y.Y."/>
            <person name="Qi Y."/>
            <person name="Fu T."/>
            <person name="Tang G.D."/>
            <person name="Zhang D."/>
            <person name="Sun W.H."/>
            <person name="Liu D.K."/>
            <person name="Li Y."/>
            <person name="Chen G.Z."/>
            <person name="Liu X.D."/>
            <person name="Liao X.Y."/>
            <person name="Jiang Y.T."/>
            <person name="Yu X."/>
            <person name="Hao Y."/>
            <person name="Huang J."/>
            <person name="Zhao X.W."/>
            <person name="Ke S."/>
            <person name="Chen Y.Y."/>
            <person name="Wu W.L."/>
            <person name="Hsu J.L."/>
            <person name="Lin Y.F."/>
            <person name="Huang M.D."/>
            <person name="Li C.Y."/>
            <person name="Huang L."/>
            <person name="Wang Z.W."/>
            <person name="Zhao X."/>
            <person name="Zhong W.Y."/>
            <person name="Peng D.H."/>
            <person name="Ahmad S."/>
            <person name="Lan S."/>
            <person name="Zhang J.S."/>
            <person name="Tsai W.C."/>
            <person name="Van de Peer Y."/>
            <person name="Liu Z.J."/>
        </authorList>
    </citation>
    <scope>NUCLEOTIDE SEQUENCE</scope>
    <source>
        <strain evidence="4">CP</strain>
    </source>
</reference>
<keyword evidence="2" id="KW-0863">Zinc-finger</keyword>
<dbReference type="GO" id="GO:0008270">
    <property type="term" value="F:zinc ion binding"/>
    <property type="evidence" value="ECO:0007669"/>
    <property type="project" value="UniProtKB-KW"/>
</dbReference>
<accession>A0AAV9CZ95</accession>
<evidence type="ECO:0008006" key="6">
    <source>
        <dbReference type="Google" id="ProtNLM"/>
    </source>
</evidence>
<evidence type="ECO:0000313" key="5">
    <source>
        <dbReference type="Proteomes" id="UP001180020"/>
    </source>
</evidence>
<evidence type="ECO:0000313" key="4">
    <source>
        <dbReference type="EMBL" id="KAK1294240.1"/>
    </source>
</evidence>